<evidence type="ECO:0000256" key="1">
    <source>
        <dbReference type="ARBA" id="ARBA00022679"/>
    </source>
</evidence>
<keyword evidence="2" id="KW-0479">Metal-binding</keyword>
<dbReference type="Proteomes" id="UP000284660">
    <property type="component" value="Unassembled WGS sequence"/>
</dbReference>
<dbReference type="Gene3D" id="3.40.50.1220">
    <property type="entry name" value="TPP-binding domain"/>
    <property type="match status" value="1"/>
</dbReference>
<dbReference type="RefSeq" id="WP_005863140.1">
    <property type="nucleotide sequence ID" value="NZ_CAXSKO010000001.1"/>
</dbReference>
<dbReference type="AlphaFoldDB" id="A0A3R6HAX3"/>
<dbReference type="GO" id="GO:0070204">
    <property type="term" value="F:2-succinyl-5-enolpyruvyl-6-hydroxy-3-cyclohexene-1-carboxylic-acid synthase activity"/>
    <property type="evidence" value="ECO:0007669"/>
    <property type="project" value="InterPro"/>
</dbReference>
<protein>
    <submittedName>
        <fullName evidence="8">2-succinyl-5-enolpyruvyl-6-hydroxy-3-cyclohexene-1-carboxylate synthase</fullName>
    </submittedName>
</protein>
<evidence type="ECO:0000256" key="3">
    <source>
        <dbReference type="ARBA" id="ARBA00022842"/>
    </source>
</evidence>
<dbReference type="GO" id="GO:0030976">
    <property type="term" value="F:thiamine pyrophosphate binding"/>
    <property type="evidence" value="ECO:0007669"/>
    <property type="project" value="InterPro"/>
</dbReference>
<dbReference type="InterPro" id="IPR004433">
    <property type="entry name" value="MenaQ_synth_MenD"/>
</dbReference>
<sequence length="584" mass="65621">MNNKYYSSERNVQILLALLKRNGIKKVIVSPGGTNICFVGSIQNDPFFEIYSSVDERSAAYMACGLAAESGEPVVLSCTMSTASRNYYPGMTEAYYRKLPVLAITSHIGSNHIGNLRSQVIDRRIIPNDVAQMSVELPIPKDESEDFFVEMEVNRAILALKNFGSGPVHINLITTCNQDFTIKELPLVQTIRRYQAWDQLPEIPQGKVGVFVGVHRKFTESQVSAIERFCATHDAVVICDHTSGYYGEYRLQPTLVQLQKNAESPLDVLDLMIHIGETSAATFAGTIQTKNIWRVSEDGEVRNPFKKLSKIFQMSEEMFFTAYSKRGADKHDFIDACREKCYAIYEQIPELPFSNIWTAMQLSSRLPEKSLLHISASNTRRCWNIFPLPETVESSCNVGCCGIDGCTSTLIGASLVNPKRLCYLVTGDLAFFYDINVLGNRHVGNNVRILLINNGVGTEFKMNSHNSYMAFKEDVNEYMAAEGHFGRKSPCLVKHFAEDLGFEYLTASTKNEFMQALDKFTNPSLSDKPIIFEVFTDAELEREALEIMTTLDYDAKTLATHKLKETAKSVLGKNLINTIRKFSK</sequence>
<dbReference type="GO" id="GO:0009234">
    <property type="term" value="P:menaquinone biosynthetic process"/>
    <property type="evidence" value="ECO:0007669"/>
    <property type="project" value="InterPro"/>
</dbReference>
<evidence type="ECO:0000313" key="9">
    <source>
        <dbReference type="Proteomes" id="UP000284660"/>
    </source>
</evidence>
<keyword evidence="1" id="KW-0808">Transferase</keyword>
<dbReference type="Pfam" id="PF02776">
    <property type="entry name" value="TPP_enzyme_N"/>
    <property type="match status" value="1"/>
</dbReference>
<dbReference type="CDD" id="cd07037">
    <property type="entry name" value="TPP_PYR_MenD"/>
    <property type="match status" value="1"/>
</dbReference>
<feature type="domain" description="Thiamine pyrophosphate enzyme N-terminal TPP-binding" evidence="7">
    <location>
        <begin position="13"/>
        <end position="115"/>
    </location>
</feature>
<evidence type="ECO:0000256" key="2">
    <source>
        <dbReference type="ARBA" id="ARBA00022723"/>
    </source>
</evidence>
<evidence type="ECO:0000256" key="5">
    <source>
        <dbReference type="ARBA" id="ARBA00023211"/>
    </source>
</evidence>
<accession>A0A3R6HAX3</accession>
<proteinExistence type="predicted"/>
<organism evidence="8 9">
    <name type="scientific">Parabacteroides distasonis</name>
    <dbReference type="NCBI Taxonomy" id="823"/>
    <lineage>
        <taxon>Bacteria</taxon>
        <taxon>Pseudomonadati</taxon>
        <taxon>Bacteroidota</taxon>
        <taxon>Bacteroidia</taxon>
        <taxon>Bacteroidales</taxon>
        <taxon>Tannerellaceae</taxon>
        <taxon>Parabacteroides</taxon>
    </lineage>
</organism>
<keyword evidence="4" id="KW-0786">Thiamine pyrophosphate</keyword>
<comment type="caution">
    <text evidence="8">The sequence shown here is derived from an EMBL/GenBank/DDBJ whole genome shotgun (WGS) entry which is preliminary data.</text>
</comment>
<evidence type="ECO:0000259" key="7">
    <source>
        <dbReference type="Pfam" id="PF02776"/>
    </source>
</evidence>
<name>A0A3R6HAX3_PARDI</name>
<feature type="domain" description="Thiamine pyrophosphate enzyme TPP-binding" evidence="6">
    <location>
        <begin position="407"/>
        <end position="529"/>
    </location>
</feature>
<dbReference type="GO" id="GO:0046872">
    <property type="term" value="F:metal ion binding"/>
    <property type="evidence" value="ECO:0007669"/>
    <property type="project" value="UniProtKB-KW"/>
</dbReference>
<dbReference type="PANTHER" id="PTHR42916">
    <property type="entry name" value="2-SUCCINYL-5-ENOLPYRUVYL-6-HYDROXY-3-CYCLOHEXENE-1-CARBOXYLATE SYNTHASE"/>
    <property type="match status" value="1"/>
</dbReference>
<evidence type="ECO:0000313" key="8">
    <source>
        <dbReference type="EMBL" id="RHD71289.1"/>
    </source>
</evidence>
<dbReference type="InterPro" id="IPR029061">
    <property type="entry name" value="THDP-binding"/>
</dbReference>
<dbReference type="SUPFAM" id="SSF52518">
    <property type="entry name" value="Thiamin diphosphate-binding fold (THDP-binding)"/>
    <property type="match status" value="2"/>
</dbReference>
<reference evidence="8 9" key="1">
    <citation type="submission" date="2018-08" db="EMBL/GenBank/DDBJ databases">
        <title>A genome reference for cultivated species of the human gut microbiota.</title>
        <authorList>
            <person name="Zou Y."/>
            <person name="Xue W."/>
            <person name="Luo G."/>
        </authorList>
    </citation>
    <scope>NUCLEOTIDE SEQUENCE [LARGE SCALE GENOMIC DNA]</scope>
    <source>
        <strain evidence="8 9">AM30-4</strain>
    </source>
</reference>
<keyword evidence="5" id="KW-0464">Manganese</keyword>
<dbReference type="PIRSF" id="PIRSF004983">
    <property type="entry name" value="MenD"/>
    <property type="match status" value="1"/>
</dbReference>
<dbReference type="InterPro" id="IPR011766">
    <property type="entry name" value="TPP_enzyme_TPP-bd"/>
</dbReference>
<evidence type="ECO:0000256" key="4">
    <source>
        <dbReference type="ARBA" id="ARBA00023052"/>
    </source>
</evidence>
<dbReference type="InterPro" id="IPR012001">
    <property type="entry name" value="Thiamin_PyroP_enz_TPP-bd_dom"/>
</dbReference>
<keyword evidence="3" id="KW-0460">Magnesium</keyword>
<evidence type="ECO:0000259" key="6">
    <source>
        <dbReference type="Pfam" id="PF02775"/>
    </source>
</evidence>
<dbReference type="Gene3D" id="3.40.50.970">
    <property type="match status" value="2"/>
</dbReference>
<dbReference type="EMBL" id="QSJN01000018">
    <property type="protein sequence ID" value="RHD71289.1"/>
    <property type="molecule type" value="Genomic_DNA"/>
</dbReference>
<dbReference type="PANTHER" id="PTHR42916:SF1">
    <property type="entry name" value="PROTEIN PHYLLO, CHLOROPLASTIC"/>
    <property type="match status" value="1"/>
</dbReference>
<gene>
    <name evidence="8" type="ORF">DW782_19570</name>
</gene>
<dbReference type="Pfam" id="PF02775">
    <property type="entry name" value="TPP_enzyme_C"/>
    <property type="match status" value="1"/>
</dbReference>